<evidence type="ECO:0000313" key="2">
    <source>
        <dbReference type="Proteomes" id="UP001165287"/>
    </source>
</evidence>
<keyword evidence="2" id="KW-1185">Reference proteome</keyword>
<sequence length="448" mass="51485">MFSIIQDKGSTNHVKLHPKNKSLMKESKNINVVYGIRTANVTVSFSDSINEHQLLISDNILKLLFIPTTSSYDIRFHGGDMIIGPFIGILASVTNTQLLELVPSLNSYVKYYDKIGGTLIAFSLDGIDQKKQTIKGLIYLPRKKNWEIGSFPFPSSVFSIVETSLSENWITFQQNMKQFHEILGKRIFNFPNFDKWTMFQMLEKSMHENLPNTQLYIKPLDVKQMLKRHQSIYIKPINGRLGKYVCKLSLTSDRISVHFGRRRKRIKTFKTWRKLSKFLTYKLQSGQYLIQQSIDLFTYDHRIIDFRMMMVKNEIGKWENIGIIARYGPSNSIVSNITAGGKAELGVKTLQSVFHLSSREIKSLFVNMNAMALRALSIVEANGYHCGNIGFDVGIDKSGKIWIIEMNNQNPDHYIAVKANKKELLYQAKLKNILYAKKLAMEKTKDKS</sequence>
<name>A0ABS7UUG3_9BACI</name>
<dbReference type="Gene3D" id="3.30.470.20">
    <property type="entry name" value="ATP-grasp fold, B domain"/>
    <property type="match status" value="1"/>
</dbReference>
<comment type="caution">
    <text evidence="1">The sequence shown here is derived from an EMBL/GenBank/DDBJ whole genome shotgun (WGS) entry which is preliminary data.</text>
</comment>
<protein>
    <submittedName>
        <fullName evidence="1">YheC/YheD family protein</fullName>
    </submittedName>
</protein>
<evidence type="ECO:0000313" key="1">
    <source>
        <dbReference type="EMBL" id="MBZ5751958.1"/>
    </source>
</evidence>
<dbReference type="SUPFAM" id="SSF56059">
    <property type="entry name" value="Glutathione synthetase ATP-binding domain-like"/>
    <property type="match status" value="1"/>
</dbReference>
<organism evidence="1 2">
    <name type="scientific">Metabacillus rhizolycopersici</name>
    <dbReference type="NCBI Taxonomy" id="2875709"/>
    <lineage>
        <taxon>Bacteria</taxon>
        <taxon>Bacillati</taxon>
        <taxon>Bacillota</taxon>
        <taxon>Bacilli</taxon>
        <taxon>Bacillales</taxon>
        <taxon>Bacillaceae</taxon>
        <taxon>Metabacillus</taxon>
    </lineage>
</organism>
<dbReference type="InterPro" id="IPR026838">
    <property type="entry name" value="YheC/D"/>
</dbReference>
<dbReference type="Proteomes" id="UP001165287">
    <property type="component" value="Unassembled WGS sequence"/>
</dbReference>
<dbReference type="EMBL" id="JAIQUM010000043">
    <property type="protein sequence ID" value="MBZ5751958.1"/>
    <property type="molecule type" value="Genomic_DNA"/>
</dbReference>
<gene>
    <name evidence="1" type="ORF">K9V48_17305</name>
</gene>
<dbReference type="Pfam" id="PF14398">
    <property type="entry name" value="ATPgrasp_YheCD"/>
    <property type="match status" value="1"/>
</dbReference>
<dbReference type="RefSeq" id="WP_224140289.1">
    <property type="nucleotide sequence ID" value="NZ_JAIQUM010000043.1"/>
</dbReference>
<accession>A0ABS7UUG3</accession>
<proteinExistence type="predicted"/>
<reference evidence="1" key="1">
    <citation type="submission" date="2024-05" db="EMBL/GenBank/DDBJ databases">
        <title>Metabacillus sp. nov., isolated from the rhizosphere soil of tomato plants.</title>
        <authorList>
            <person name="Ma R."/>
        </authorList>
    </citation>
    <scope>NUCLEOTIDE SEQUENCE</scope>
    <source>
        <strain evidence="1">DBTR6</strain>
    </source>
</reference>